<dbReference type="EMBL" id="FMWP01000012">
    <property type="protein sequence ID" value="SCZ88199.1"/>
    <property type="molecule type" value="Genomic_DNA"/>
</dbReference>
<evidence type="ECO:0000313" key="8">
    <source>
        <dbReference type="Proteomes" id="UP000249723"/>
    </source>
</evidence>
<dbReference type="Gene3D" id="3.30.40.10">
    <property type="entry name" value="Zinc/RING finger domain, C3HC4 (zinc finger)"/>
    <property type="match status" value="1"/>
</dbReference>
<dbReference type="InterPro" id="IPR037869">
    <property type="entry name" value="Spp1/CFP1"/>
</dbReference>
<dbReference type="GO" id="GO:0008270">
    <property type="term" value="F:zinc ion binding"/>
    <property type="evidence" value="ECO:0007669"/>
    <property type="project" value="UniProtKB-KW"/>
</dbReference>
<feature type="region of interest" description="Disordered" evidence="6">
    <location>
        <begin position="1"/>
        <end position="136"/>
    </location>
</feature>
<keyword evidence="4" id="KW-0862">Zinc</keyword>
<dbReference type="AlphaFoldDB" id="A0A2X0K6W0"/>
<reference evidence="8" key="1">
    <citation type="submission" date="2016-10" db="EMBL/GenBank/DDBJ databases">
        <authorList>
            <person name="Jeantristanb JTB J.-T."/>
            <person name="Ricardo R."/>
        </authorList>
    </citation>
    <scope>NUCLEOTIDE SEQUENCE [LARGE SCALE GENOMIC DNA]</scope>
</reference>
<name>A0A2X0K6W0_9BASI</name>
<evidence type="ECO:0000256" key="5">
    <source>
        <dbReference type="ARBA" id="ARBA00023242"/>
    </source>
</evidence>
<feature type="compositionally biased region" description="Low complexity" evidence="6">
    <location>
        <begin position="38"/>
        <end position="63"/>
    </location>
</feature>
<keyword evidence="3" id="KW-0863">Zinc-finger</keyword>
<comment type="subcellular location">
    <subcellularLocation>
        <location evidence="1">Nucleus</location>
    </subcellularLocation>
</comment>
<dbReference type="OrthoDB" id="436852at2759"/>
<evidence type="ECO:0000256" key="1">
    <source>
        <dbReference type="ARBA" id="ARBA00004123"/>
    </source>
</evidence>
<proteinExistence type="predicted"/>
<protein>
    <submittedName>
        <fullName evidence="7">BZ3500_MvSof-1268-A1-R1_Chr2-1g04254 protein</fullName>
    </submittedName>
</protein>
<evidence type="ECO:0000256" key="2">
    <source>
        <dbReference type="ARBA" id="ARBA00022723"/>
    </source>
</evidence>
<evidence type="ECO:0000256" key="3">
    <source>
        <dbReference type="ARBA" id="ARBA00022771"/>
    </source>
</evidence>
<feature type="compositionally biased region" description="Acidic residues" evidence="6">
    <location>
        <begin position="91"/>
        <end position="108"/>
    </location>
</feature>
<dbReference type="STRING" id="289078.A0A2X0K6W0"/>
<dbReference type="Proteomes" id="UP000249723">
    <property type="component" value="Unassembled WGS sequence"/>
</dbReference>
<feature type="compositionally biased region" description="Acidic residues" evidence="6">
    <location>
        <begin position="117"/>
        <end position="129"/>
    </location>
</feature>
<gene>
    <name evidence="7" type="ORF">BZ3500_MVSOF-1268-A1-R1_CHR2-1G04254</name>
</gene>
<dbReference type="PANTHER" id="PTHR46174:SF1">
    <property type="entry name" value="CXXC-TYPE ZINC FINGER PROTEIN 1"/>
    <property type="match status" value="1"/>
</dbReference>
<dbReference type="InterPro" id="IPR011011">
    <property type="entry name" value="Znf_FYVE_PHD"/>
</dbReference>
<evidence type="ECO:0000256" key="4">
    <source>
        <dbReference type="ARBA" id="ARBA00022833"/>
    </source>
</evidence>
<organism evidence="7 8">
    <name type="scientific">Microbotryum saponariae</name>
    <dbReference type="NCBI Taxonomy" id="289078"/>
    <lineage>
        <taxon>Eukaryota</taxon>
        <taxon>Fungi</taxon>
        <taxon>Dikarya</taxon>
        <taxon>Basidiomycota</taxon>
        <taxon>Pucciniomycotina</taxon>
        <taxon>Microbotryomycetes</taxon>
        <taxon>Microbotryales</taxon>
        <taxon>Microbotryaceae</taxon>
        <taxon>Microbotryum</taxon>
    </lineage>
</organism>
<dbReference type="PANTHER" id="PTHR46174">
    <property type="entry name" value="CXXC-TYPE ZINC FINGER PROTEIN 1"/>
    <property type="match status" value="1"/>
</dbReference>
<keyword evidence="2" id="KW-0479">Metal-binding</keyword>
<dbReference type="InterPro" id="IPR013083">
    <property type="entry name" value="Znf_RING/FYVE/PHD"/>
</dbReference>
<keyword evidence="5" id="KW-0539">Nucleus</keyword>
<evidence type="ECO:0000256" key="6">
    <source>
        <dbReference type="SAM" id="MobiDB-lite"/>
    </source>
</evidence>
<sequence>MPSSRVRQPSAKARAAAGEASLWSGPVVSTPKATASMATSTGSRSRTVTTSATSSYSAAAATRKSARGRGKGSDTAATGEDEHVLNNGHPDDDDDEEHKDDAASDDEEPHGMHADANENEDDDDQDDAYDDHMGMSNSKEPDFTLYCICLGLAGEQPMIQCDHCSNWCVADGPPTPLVAPLCQTVCLLPEYVMPRFHFSCVGIDDDTAAMIESYCCDICAGMGKGVTLLSGASMKRCRVAQAPLAMVVSWKVKNQSWSHLERPHIPFAALTAG</sequence>
<dbReference type="GO" id="GO:0045893">
    <property type="term" value="P:positive regulation of DNA-templated transcription"/>
    <property type="evidence" value="ECO:0007669"/>
    <property type="project" value="TreeGrafter"/>
</dbReference>
<keyword evidence="8" id="KW-1185">Reference proteome</keyword>
<accession>A0A2X0K6W0</accession>
<dbReference type="SUPFAM" id="SSF57903">
    <property type="entry name" value="FYVE/PHD zinc finger"/>
    <property type="match status" value="1"/>
</dbReference>
<dbReference type="GO" id="GO:0048188">
    <property type="term" value="C:Set1C/COMPASS complex"/>
    <property type="evidence" value="ECO:0007669"/>
    <property type="project" value="InterPro"/>
</dbReference>
<feature type="compositionally biased region" description="Low complexity" evidence="6">
    <location>
        <begin position="11"/>
        <end position="20"/>
    </location>
</feature>
<evidence type="ECO:0000313" key="7">
    <source>
        <dbReference type="EMBL" id="SCZ88199.1"/>
    </source>
</evidence>